<dbReference type="GO" id="GO:0008745">
    <property type="term" value="F:N-acetylmuramoyl-L-alanine amidase activity"/>
    <property type="evidence" value="ECO:0007669"/>
    <property type="project" value="UniProtKB-EC"/>
</dbReference>
<dbReference type="InterPro" id="IPR051206">
    <property type="entry name" value="NAMLAA_amidase_2"/>
</dbReference>
<evidence type="ECO:0000256" key="1">
    <source>
        <dbReference type="ARBA" id="ARBA00001561"/>
    </source>
</evidence>
<evidence type="ECO:0000313" key="7">
    <source>
        <dbReference type="Proteomes" id="UP000278031"/>
    </source>
</evidence>
<evidence type="ECO:0000259" key="5">
    <source>
        <dbReference type="Pfam" id="PF01510"/>
    </source>
</evidence>
<dbReference type="Proteomes" id="UP000278031">
    <property type="component" value="Unassembled WGS sequence"/>
</dbReference>
<accession>A0A497JGI8</accession>
<dbReference type="SUPFAM" id="SSF55846">
    <property type="entry name" value="N-acetylmuramoyl-L-alanine amidase-like"/>
    <property type="match status" value="1"/>
</dbReference>
<dbReference type="PANTHER" id="PTHR30417:SF1">
    <property type="entry name" value="N-ACETYLMURAMOYL-L-ALANINE AMIDASE AMID"/>
    <property type="match status" value="1"/>
</dbReference>
<sequence length="103" mass="11948">MFYEFIKSPNFWKGRRGFKPEAIVIHITEGTASSTIDWFTRIESQVSSHYLIDRSGKVYQFVKEEDTAWHAGKVVQASWKLLKQGVNPNFYTIGIELEGFDDQ</sequence>
<feature type="domain" description="N-acetylmuramoyl-L-alanine amidase" evidence="5">
    <location>
        <begin position="19"/>
        <end position="100"/>
    </location>
</feature>
<gene>
    <name evidence="6" type="ORF">DRO04_02480</name>
</gene>
<dbReference type="AlphaFoldDB" id="A0A497JGI8"/>
<comment type="catalytic activity">
    <reaction evidence="1">
        <text>Hydrolyzes the link between N-acetylmuramoyl residues and L-amino acid residues in certain cell-wall glycopeptides.</text>
        <dbReference type="EC" id="3.5.1.28"/>
    </reaction>
</comment>
<dbReference type="PANTHER" id="PTHR30417">
    <property type="entry name" value="N-ACETYLMURAMOYL-L-ALANINE AMIDASE AMID"/>
    <property type="match status" value="1"/>
</dbReference>
<reference evidence="6 7" key="1">
    <citation type="submission" date="2018-06" db="EMBL/GenBank/DDBJ databases">
        <title>Extensive metabolic versatility and redundancy in microbially diverse, dynamic hydrothermal sediments.</title>
        <authorList>
            <person name="Dombrowski N."/>
            <person name="Teske A."/>
            <person name="Baker B.J."/>
        </authorList>
    </citation>
    <scope>NUCLEOTIDE SEQUENCE [LARGE SCALE GENOMIC DNA]</scope>
    <source>
        <strain evidence="6">B51_G17</strain>
    </source>
</reference>
<dbReference type="GO" id="GO:0071555">
    <property type="term" value="P:cell wall organization"/>
    <property type="evidence" value="ECO:0007669"/>
    <property type="project" value="UniProtKB-KW"/>
</dbReference>
<dbReference type="EC" id="3.5.1.28" evidence="2"/>
<dbReference type="GO" id="GO:0009254">
    <property type="term" value="P:peptidoglycan turnover"/>
    <property type="evidence" value="ECO:0007669"/>
    <property type="project" value="TreeGrafter"/>
</dbReference>
<protein>
    <recommendedName>
        <fullName evidence="2">N-acetylmuramoyl-L-alanine amidase</fullName>
        <ecNumber evidence="2">3.5.1.28</ecNumber>
    </recommendedName>
</protein>
<keyword evidence="4" id="KW-0961">Cell wall biogenesis/degradation</keyword>
<feature type="non-terminal residue" evidence="6">
    <location>
        <position position="103"/>
    </location>
</feature>
<organism evidence="6 7">
    <name type="scientific">Candidatus Iainarchaeum sp</name>
    <dbReference type="NCBI Taxonomy" id="3101447"/>
    <lineage>
        <taxon>Archaea</taxon>
        <taxon>Candidatus Iainarchaeota</taxon>
        <taxon>Candidatus Iainarchaeia</taxon>
        <taxon>Candidatus Iainarchaeales</taxon>
        <taxon>Candidatus Iainarchaeaceae</taxon>
        <taxon>Candidatus Iainarchaeum</taxon>
    </lineage>
</organism>
<dbReference type="GO" id="GO:0009253">
    <property type="term" value="P:peptidoglycan catabolic process"/>
    <property type="evidence" value="ECO:0007669"/>
    <property type="project" value="InterPro"/>
</dbReference>
<dbReference type="InterPro" id="IPR036505">
    <property type="entry name" value="Amidase/PGRP_sf"/>
</dbReference>
<dbReference type="Pfam" id="PF01510">
    <property type="entry name" value="Amidase_2"/>
    <property type="match status" value="1"/>
</dbReference>
<evidence type="ECO:0000256" key="3">
    <source>
        <dbReference type="ARBA" id="ARBA00022801"/>
    </source>
</evidence>
<evidence type="ECO:0000256" key="2">
    <source>
        <dbReference type="ARBA" id="ARBA00011901"/>
    </source>
</evidence>
<comment type="caution">
    <text evidence="6">The sequence shown here is derived from an EMBL/GenBank/DDBJ whole genome shotgun (WGS) entry which is preliminary data.</text>
</comment>
<dbReference type="Gene3D" id="3.40.80.10">
    <property type="entry name" value="Peptidoglycan recognition protein-like"/>
    <property type="match status" value="1"/>
</dbReference>
<name>A0A497JGI8_9ARCH</name>
<proteinExistence type="predicted"/>
<evidence type="ECO:0000256" key="4">
    <source>
        <dbReference type="ARBA" id="ARBA00023316"/>
    </source>
</evidence>
<dbReference type="EMBL" id="QMWP01000088">
    <property type="protein sequence ID" value="RLG70037.1"/>
    <property type="molecule type" value="Genomic_DNA"/>
</dbReference>
<dbReference type="CDD" id="cd06583">
    <property type="entry name" value="PGRP"/>
    <property type="match status" value="1"/>
</dbReference>
<dbReference type="InterPro" id="IPR002502">
    <property type="entry name" value="Amidase_domain"/>
</dbReference>
<evidence type="ECO:0000313" key="6">
    <source>
        <dbReference type="EMBL" id="RLG70037.1"/>
    </source>
</evidence>
<keyword evidence="3" id="KW-0378">Hydrolase</keyword>